<feature type="coiled-coil region" evidence="1">
    <location>
        <begin position="74"/>
        <end position="101"/>
    </location>
</feature>
<evidence type="ECO:0000313" key="3">
    <source>
        <dbReference type="EMBL" id="ATD08277.1"/>
    </source>
</evidence>
<dbReference type="RefSeq" id="WP_010377704.1">
    <property type="nucleotide sequence ID" value="NZ_CP011924.1"/>
</dbReference>
<organism evidence="3 4">
    <name type="scientific">Pseudoalteromonas piscicida</name>
    <dbReference type="NCBI Taxonomy" id="43662"/>
    <lineage>
        <taxon>Bacteria</taxon>
        <taxon>Pseudomonadati</taxon>
        <taxon>Pseudomonadota</taxon>
        <taxon>Gammaproteobacteria</taxon>
        <taxon>Alteromonadales</taxon>
        <taxon>Pseudoalteromonadaceae</taxon>
        <taxon>Pseudoalteromonas</taxon>
    </lineage>
</organism>
<gene>
    <name evidence="3" type="ORF">PPIS_a3495</name>
</gene>
<keyword evidence="2" id="KW-0472">Membrane</keyword>
<keyword evidence="1" id="KW-0175">Coiled coil</keyword>
<proteinExistence type="predicted"/>
<reference evidence="3 4" key="1">
    <citation type="submission" date="2015-06" db="EMBL/GenBank/DDBJ databases">
        <authorList>
            <person name="Xie B.-B."/>
            <person name="Rong J.-C."/>
            <person name="Qin Q.-L."/>
            <person name="Zhang Y.-Z."/>
        </authorList>
    </citation>
    <scope>NUCLEOTIDE SEQUENCE [LARGE SCALE GENOMIC DNA]</scope>
    <source>
        <strain evidence="3 4">JCM 20779</strain>
    </source>
</reference>
<evidence type="ECO:0000256" key="1">
    <source>
        <dbReference type="SAM" id="Coils"/>
    </source>
</evidence>
<evidence type="ECO:0000256" key="2">
    <source>
        <dbReference type="SAM" id="Phobius"/>
    </source>
</evidence>
<feature type="transmembrane region" description="Helical" evidence="2">
    <location>
        <begin position="12"/>
        <end position="33"/>
    </location>
</feature>
<keyword evidence="2" id="KW-0812">Transmembrane</keyword>
<keyword evidence="4" id="KW-1185">Reference proteome</keyword>
<feature type="transmembrane region" description="Helical" evidence="2">
    <location>
        <begin position="48"/>
        <end position="66"/>
    </location>
</feature>
<name>A0ABM6NH35_PSEO7</name>
<sequence>MTIESIEPVFNLPLTLSLAFLAILVGFGILIIWKTSRLNETLSASETLQNLVTTVAIAFGGIWAYYSFDIQEQAERANTALLSEQAKLRELKKDIENTEASTIAMDFKIVNYASSHKDFLNETKGLIIEIIIENKGKSKLVYNLDKKPMVVYEVEAAGRFLKKVDARYPNVYDVISSEEKTESTFMKRLVSLKSSKKTLSYFTTVKSETLYYVVFSTELDPLDYEKEDFKDICTDENCSWFVSKYIYVE</sequence>
<evidence type="ECO:0000313" key="4">
    <source>
        <dbReference type="Proteomes" id="UP000016521"/>
    </source>
</evidence>
<dbReference type="EMBL" id="CP011924">
    <property type="protein sequence ID" value="ATD08277.1"/>
    <property type="molecule type" value="Genomic_DNA"/>
</dbReference>
<dbReference type="Proteomes" id="UP000016521">
    <property type="component" value="Chromosome I"/>
</dbReference>
<protein>
    <submittedName>
        <fullName evidence="3">Uncharacterized protein</fullName>
    </submittedName>
</protein>
<keyword evidence="2" id="KW-1133">Transmembrane helix</keyword>
<accession>A0ABM6NH35</accession>